<dbReference type="InterPro" id="IPR018253">
    <property type="entry name" value="DnaJ_domain_CS"/>
</dbReference>
<keyword evidence="2 12" id="KW-0235">DNA replication</keyword>
<keyword evidence="5 12" id="KW-0863">Zinc-finger</keyword>
<dbReference type="CDD" id="cd10747">
    <property type="entry name" value="DnaJ_C"/>
    <property type="match status" value="1"/>
</dbReference>
<dbReference type="InterPro" id="IPR001623">
    <property type="entry name" value="DnaJ_domain"/>
</dbReference>
<dbReference type="Proteomes" id="UP000011776">
    <property type="component" value="Unassembled WGS sequence"/>
</dbReference>
<dbReference type="InterPro" id="IPR002939">
    <property type="entry name" value="DnaJ_C"/>
</dbReference>
<dbReference type="PANTHER" id="PTHR43096:SF48">
    <property type="entry name" value="CHAPERONE PROTEIN DNAJ"/>
    <property type="match status" value="1"/>
</dbReference>
<evidence type="ECO:0000256" key="2">
    <source>
        <dbReference type="ARBA" id="ARBA00022705"/>
    </source>
</evidence>
<dbReference type="SMART" id="SM00271">
    <property type="entry name" value="DnaJ"/>
    <property type="match status" value="1"/>
</dbReference>
<feature type="domain" description="CR-type" evidence="15">
    <location>
        <begin position="140"/>
        <end position="218"/>
    </location>
</feature>
<evidence type="ECO:0000256" key="11">
    <source>
        <dbReference type="ARBA" id="ARBA00067609"/>
    </source>
</evidence>
<feature type="repeat" description="CXXCXGXG motif" evidence="12">
    <location>
        <begin position="170"/>
        <end position="177"/>
    </location>
</feature>
<dbReference type="FunFam" id="2.10.230.10:FF:000002">
    <property type="entry name" value="Molecular chaperone DnaJ"/>
    <property type="match status" value="1"/>
</dbReference>
<dbReference type="Pfam" id="PF00684">
    <property type="entry name" value="DnaJ_CXXCXGXG"/>
    <property type="match status" value="1"/>
</dbReference>
<dbReference type="FunFam" id="1.10.287.110:FF:000034">
    <property type="entry name" value="Chaperone protein DnaJ"/>
    <property type="match status" value="1"/>
</dbReference>
<evidence type="ECO:0000256" key="12">
    <source>
        <dbReference type="HAMAP-Rule" id="MF_01152"/>
    </source>
</evidence>
<dbReference type="GO" id="GO:0042026">
    <property type="term" value="P:protein refolding"/>
    <property type="evidence" value="ECO:0007669"/>
    <property type="project" value="TreeGrafter"/>
</dbReference>
<dbReference type="GO" id="GO:0006260">
    <property type="term" value="P:DNA replication"/>
    <property type="evidence" value="ECO:0007669"/>
    <property type="project" value="UniProtKB-KW"/>
</dbReference>
<feature type="binding site" evidence="12">
    <location>
        <position position="206"/>
    </location>
    <ligand>
        <name>Zn(2+)</name>
        <dbReference type="ChEBI" id="CHEBI:29105"/>
        <label>1</label>
    </ligand>
</feature>
<dbReference type="InterPro" id="IPR036869">
    <property type="entry name" value="J_dom_sf"/>
</dbReference>
<comment type="caution">
    <text evidence="16">The sequence shown here is derived from an EMBL/GenBank/DDBJ whole genome shotgun (WGS) entry which is preliminary data.</text>
</comment>
<dbReference type="PRINTS" id="PR00625">
    <property type="entry name" value="JDOMAIN"/>
</dbReference>
<feature type="binding site" evidence="12">
    <location>
        <position position="192"/>
    </location>
    <ligand>
        <name>Zn(2+)</name>
        <dbReference type="ChEBI" id="CHEBI:29105"/>
        <label>2</label>
    </ligand>
</feature>
<dbReference type="PROSITE" id="PS00636">
    <property type="entry name" value="DNAJ_1"/>
    <property type="match status" value="1"/>
</dbReference>
<dbReference type="GO" id="GO:0031072">
    <property type="term" value="F:heat shock protein binding"/>
    <property type="evidence" value="ECO:0007669"/>
    <property type="project" value="InterPro"/>
</dbReference>
<evidence type="ECO:0000256" key="6">
    <source>
        <dbReference type="ARBA" id="ARBA00022833"/>
    </source>
</evidence>
<evidence type="ECO:0000313" key="17">
    <source>
        <dbReference type="Proteomes" id="UP000011776"/>
    </source>
</evidence>
<feature type="binding site" evidence="12">
    <location>
        <position position="156"/>
    </location>
    <ligand>
        <name>Zn(2+)</name>
        <dbReference type="ChEBI" id="CHEBI:29105"/>
        <label>1</label>
    </ligand>
</feature>
<feature type="zinc finger region" description="CR-type" evidence="13">
    <location>
        <begin position="140"/>
        <end position="218"/>
    </location>
</feature>
<dbReference type="Gene3D" id="2.60.260.20">
    <property type="entry name" value="Urease metallochaperone UreE, N-terminal domain"/>
    <property type="match status" value="2"/>
</dbReference>
<dbReference type="GO" id="GO:0051082">
    <property type="term" value="F:unfolded protein binding"/>
    <property type="evidence" value="ECO:0007669"/>
    <property type="project" value="UniProtKB-UniRule"/>
</dbReference>
<evidence type="ECO:0000256" key="10">
    <source>
        <dbReference type="ARBA" id="ARBA00061004"/>
    </source>
</evidence>
<feature type="repeat" description="CXXCXGXG motif" evidence="12">
    <location>
        <begin position="153"/>
        <end position="160"/>
    </location>
</feature>
<protein>
    <recommendedName>
        <fullName evidence="11 12">Chaperone protein DnaJ</fullName>
    </recommendedName>
</protein>
<dbReference type="AlphaFoldDB" id="M3H1E9"/>
<keyword evidence="1 12" id="KW-0963">Cytoplasm</keyword>
<keyword evidence="3 12" id="KW-0479">Metal-binding</keyword>
<evidence type="ECO:0000256" key="7">
    <source>
        <dbReference type="ARBA" id="ARBA00023016"/>
    </source>
</evidence>
<organism evidence="16 17">
    <name type="scientific">Leptospira interrogans serovar Grippotyphosa str. LT2186</name>
    <dbReference type="NCBI Taxonomy" id="1001599"/>
    <lineage>
        <taxon>Bacteria</taxon>
        <taxon>Pseudomonadati</taxon>
        <taxon>Spirochaetota</taxon>
        <taxon>Spirochaetia</taxon>
        <taxon>Leptospirales</taxon>
        <taxon>Leptospiraceae</taxon>
        <taxon>Leptospira</taxon>
    </lineage>
</organism>
<feature type="binding site" evidence="12">
    <location>
        <position position="170"/>
    </location>
    <ligand>
        <name>Zn(2+)</name>
        <dbReference type="ChEBI" id="CHEBI:29105"/>
        <label>2</label>
    </ligand>
</feature>
<evidence type="ECO:0000313" key="16">
    <source>
        <dbReference type="EMBL" id="EMG12813.1"/>
    </source>
</evidence>
<keyword evidence="6 12" id="KW-0862">Zinc</keyword>
<gene>
    <name evidence="12 16" type="primary">dnaJ</name>
    <name evidence="16" type="ORF">LEP1GSC151_4975</name>
</gene>
<dbReference type="NCBIfam" id="NF010879">
    <property type="entry name" value="PRK14286.1"/>
    <property type="match status" value="1"/>
</dbReference>
<feature type="binding site" evidence="12">
    <location>
        <position position="195"/>
    </location>
    <ligand>
        <name>Zn(2+)</name>
        <dbReference type="ChEBI" id="CHEBI:29105"/>
        <label>2</label>
    </ligand>
</feature>
<comment type="subunit">
    <text evidence="12">Homodimer.</text>
</comment>
<sequence>MSERSYYDILGVSKSANDEEIKSAYRKLAIKYHPDKNKGNKESEEKFKEATEAYEILRDPKKRQAYDQFGKAGVSGGAGGFGQGAYTDFSDIFGDFGDIFGDFFGGGRSSGFGGGRRSGPQRGSDLRYNLEVSLEDAALGREYKIEIPRLESCVDCNGSGASKGSSPATCPDCGGSGQIRRTQGFFSVATTCPTCRGKGTIISNPCRSCGGQGLQEKRRTINIKIPPGVETGSRLKVSGEGEAGPNGGPHGDLYVVTHIKKHELFERQGNDLILVRKISLAQAILGAEIEVPTIDGKKAKMKIPEGTESGQVFRLKGHGMPYLGAYGKGDQHVIVKIEIPKKITRRQRELIEEFARESGENIPGSKGKSLQSKRISIFFHSFI</sequence>
<dbReference type="PROSITE" id="PS50076">
    <property type="entry name" value="DNAJ_2"/>
    <property type="match status" value="1"/>
</dbReference>
<proteinExistence type="inferred from homology"/>
<comment type="function">
    <text evidence="9 12">Participates actively in the response to hyperosmotic and heat shock by preventing the aggregation of stress-denatured proteins and by disaggregating proteins, also in an autonomous, DnaK-independent fashion. Unfolded proteins bind initially to DnaJ; upon interaction with the DnaJ-bound protein, DnaK hydrolyzes its bound ATP, resulting in the formation of a stable complex. GrpE releases ADP from DnaK; ATP binding to DnaK triggers the release of the substrate protein, thus completing the reaction cycle. Several rounds of ATP-dependent interactions between DnaJ, DnaK and GrpE are required for fully efficient folding. Also involved, together with DnaK and GrpE, in the DNA replication of plasmids through activation of initiation proteins.</text>
</comment>
<dbReference type="Gene3D" id="2.10.230.10">
    <property type="entry name" value="Heat shock protein DnaJ, cysteine-rich domain"/>
    <property type="match status" value="1"/>
</dbReference>
<dbReference type="InterPro" id="IPR008971">
    <property type="entry name" value="HSP40/DnaJ_pept-bd"/>
</dbReference>
<feature type="binding site" evidence="12">
    <location>
        <position position="209"/>
    </location>
    <ligand>
        <name>Zn(2+)</name>
        <dbReference type="ChEBI" id="CHEBI:29105"/>
        <label>1</label>
    </ligand>
</feature>
<dbReference type="Pfam" id="PF01556">
    <property type="entry name" value="DnaJ_C"/>
    <property type="match status" value="1"/>
</dbReference>
<dbReference type="GO" id="GO:0005524">
    <property type="term" value="F:ATP binding"/>
    <property type="evidence" value="ECO:0007669"/>
    <property type="project" value="InterPro"/>
</dbReference>
<dbReference type="InterPro" id="IPR001305">
    <property type="entry name" value="HSP_DnaJ_Cys-rich_dom"/>
</dbReference>
<dbReference type="FunFam" id="2.60.260.20:FF:000005">
    <property type="entry name" value="Chaperone protein dnaJ 1, mitochondrial"/>
    <property type="match status" value="1"/>
</dbReference>
<accession>M3H1E9</accession>
<feature type="domain" description="J" evidence="14">
    <location>
        <begin position="5"/>
        <end position="70"/>
    </location>
</feature>
<dbReference type="GO" id="GO:0008270">
    <property type="term" value="F:zinc ion binding"/>
    <property type="evidence" value="ECO:0007669"/>
    <property type="project" value="UniProtKB-UniRule"/>
</dbReference>
<dbReference type="InterPro" id="IPR036410">
    <property type="entry name" value="HSP_DnaJ_Cys-rich_dom_sf"/>
</dbReference>
<keyword evidence="8 12" id="KW-0143">Chaperone</keyword>
<dbReference type="EMBL" id="AFME02000063">
    <property type="protein sequence ID" value="EMG12813.1"/>
    <property type="molecule type" value="Genomic_DNA"/>
</dbReference>
<dbReference type="CDD" id="cd10719">
    <property type="entry name" value="DnaJ_zf"/>
    <property type="match status" value="1"/>
</dbReference>
<dbReference type="CDD" id="cd06257">
    <property type="entry name" value="DnaJ"/>
    <property type="match status" value="1"/>
</dbReference>
<dbReference type="Gene3D" id="1.10.287.110">
    <property type="entry name" value="DnaJ domain"/>
    <property type="match status" value="1"/>
</dbReference>
<comment type="cofactor">
    <cofactor evidence="12">
        <name>Zn(2+)</name>
        <dbReference type="ChEBI" id="CHEBI:29105"/>
    </cofactor>
    <text evidence="12">Binds 2 Zn(2+) ions per monomer.</text>
</comment>
<evidence type="ECO:0000256" key="4">
    <source>
        <dbReference type="ARBA" id="ARBA00022737"/>
    </source>
</evidence>
<comment type="domain">
    <text evidence="12">The J domain is necessary and sufficient to stimulate DnaK ATPase activity. Zinc center 1 plays an important role in the autonomous, DnaK-independent chaperone activity of DnaJ. Zinc center 2 is essential for interaction with DnaK and for DnaJ activity.</text>
</comment>
<dbReference type="GO" id="GO:0009408">
    <property type="term" value="P:response to heat"/>
    <property type="evidence" value="ECO:0007669"/>
    <property type="project" value="InterPro"/>
</dbReference>
<dbReference type="SUPFAM" id="SSF49493">
    <property type="entry name" value="HSP40/DnaJ peptide-binding domain"/>
    <property type="match status" value="2"/>
</dbReference>
<evidence type="ECO:0000256" key="9">
    <source>
        <dbReference type="ARBA" id="ARBA00053423"/>
    </source>
</evidence>
<evidence type="ECO:0000256" key="1">
    <source>
        <dbReference type="ARBA" id="ARBA00022490"/>
    </source>
</evidence>
<dbReference type="SUPFAM" id="SSF57938">
    <property type="entry name" value="DnaJ/Hsp40 cysteine-rich domain"/>
    <property type="match status" value="1"/>
</dbReference>
<comment type="similarity">
    <text evidence="10 12">Belongs to the DnaJ family.</text>
</comment>
<evidence type="ECO:0000259" key="15">
    <source>
        <dbReference type="PROSITE" id="PS51188"/>
    </source>
</evidence>
<keyword evidence="7 12" id="KW-0346">Stress response</keyword>
<evidence type="ECO:0000256" key="8">
    <source>
        <dbReference type="ARBA" id="ARBA00023186"/>
    </source>
</evidence>
<feature type="binding site" evidence="12">
    <location>
        <position position="173"/>
    </location>
    <ligand>
        <name>Zn(2+)</name>
        <dbReference type="ChEBI" id="CHEBI:29105"/>
        <label>2</label>
    </ligand>
</feature>
<dbReference type="GO" id="GO:0005737">
    <property type="term" value="C:cytoplasm"/>
    <property type="evidence" value="ECO:0007669"/>
    <property type="project" value="UniProtKB-SubCell"/>
</dbReference>
<dbReference type="HAMAP" id="MF_01152">
    <property type="entry name" value="DnaJ"/>
    <property type="match status" value="1"/>
</dbReference>
<name>M3H1E9_LEPIR</name>
<dbReference type="Pfam" id="PF00226">
    <property type="entry name" value="DnaJ"/>
    <property type="match status" value="1"/>
</dbReference>
<feature type="repeat" description="CXXCXGXG motif" evidence="12">
    <location>
        <begin position="206"/>
        <end position="213"/>
    </location>
</feature>
<evidence type="ECO:0000256" key="3">
    <source>
        <dbReference type="ARBA" id="ARBA00022723"/>
    </source>
</evidence>
<reference evidence="16 17" key="1">
    <citation type="submission" date="2013-02" db="EMBL/GenBank/DDBJ databases">
        <authorList>
            <person name="Harkins D.M."/>
            <person name="Durkin A.S."/>
            <person name="Brinkac L.M."/>
            <person name="Haft D.H."/>
            <person name="Selengut J.D."/>
            <person name="Sanka R."/>
            <person name="DePew J."/>
            <person name="Purushe J."/>
            <person name="Tulsiani S.M."/>
            <person name="Graham G.C."/>
            <person name="Burns M.-A."/>
            <person name="Dohnt M.F."/>
            <person name="Smythe L.D."/>
            <person name="McKay D.B."/>
            <person name="Craig S.B."/>
            <person name="Vinetz J.M."/>
            <person name="Sutton G.G."/>
            <person name="Nierman W.C."/>
            <person name="Fouts D.E."/>
        </authorList>
    </citation>
    <scope>NUCLEOTIDE SEQUENCE [LARGE SCALE GENOMIC DNA]</scope>
    <source>
        <strain evidence="16 17">LT2186</strain>
    </source>
</reference>
<keyword evidence="4 12" id="KW-0677">Repeat</keyword>
<comment type="subcellular location">
    <subcellularLocation>
        <location evidence="12">Cytoplasm</location>
    </subcellularLocation>
</comment>
<dbReference type="PANTHER" id="PTHR43096">
    <property type="entry name" value="DNAJ HOMOLOG 1, MITOCHONDRIAL-RELATED"/>
    <property type="match status" value="1"/>
</dbReference>
<feature type="repeat" description="CXXCXGXG motif" evidence="12">
    <location>
        <begin position="192"/>
        <end position="199"/>
    </location>
</feature>
<evidence type="ECO:0000256" key="5">
    <source>
        <dbReference type="ARBA" id="ARBA00022771"/>
    </source>
</evidence>
<feature type="binding site" evidence="12">
    <location>
        <position position="153"/>
    </location>
    <ligand>
        <name>Zn(2+)</name>
        <dbReference type="ChEBI" id="CHEBI:29105"/>
        <label>1</label>
    </ligand>
</feature>
<evidence type="ECO:0000256" key="13">
    <source>
        <dbReference type="PROSITE-ProRule" id="PRU00546"/>
    </source>
</evidence>
<dbReference type="NCBIfam" id="NF008035">
    <property type="entry name" value="PRK10767.1"/>
    <property type="match status" value="1"/>
</dbReference>
<dbReference type="SUPFAM" id="SSF46565">
    <property type="entry name" value="Chaperone J-domain"/>
    <property type="match status" value="1"/>
</dbReference>
<dbReference type="PROSITE" id="PS51188">
    <property type="entry name" value="ZF_CR"/>
    <property type="match status" value="1"/>
</dbReference>
<evidence type="ECO:0000259" key="14">
    <source>
        <dbReference type="PROSITE" id="PS50076"/>
    </source>
</evidence>
<dbReference type="NCBIfam" id="TIGR02349">
    <property type="entry name" value="DnaJ_bact"/>
    <property type="match status" value="1"/>
</dbReference>
<dbReference type="InterPro" id="IPR012724">
    <property type="entry name" value="DnaJ"/>
</dbReference>